<feature type="transmembrane region" description="Helical" evidence="1">
    <location>
        <begin position="62"/>
        <end position="80"/>
    </location>
</feature>
<gene>
    <name evidence="3" type="ORF">FHU37_001198</name>
</gene>
<keyword evidence="1" id="KW-0472">Membrane</keyword>
<dbReference type="Pfam" id="PF10756">
    <property type="entry name" value="bPH_6"/>
    <property type="match status" value="1"/>
</dbReference>
<evidence type="ECO:0000259" key="2">
    <source>
        <dbReference type="Pfam" id="PF10756"/>
    </source>
</evidence>
<organism evidence="3 4">
    <name type="scientific">Allostreptomyces psammosilenae</name>
    <dbReference type="NCBI Taxonomy" id="1892865"/>
    <lineage>
        <taxon>Bacteria</taxon>
        <taxon>Bacillati</taxon>
        <taxon>Actinomycetota</taxon>
        <taxon>Actinomycetes</taxon>
        <taxon>Kitasatosporales</taxon>
        <taxon>Streptomycetaceae</taxon>
        <taxon>Allostreptomyces</taxon>
    </lineage>
</organism>
<comment type="caution">
    <text evidence="3">The sequence shown here is derived from an EMBL/GenBank/DDBJ whole genome shotgun (WGS) entry which is preliminary data.</text>
</comment>
<name>A0A852ZR73_9ACTN</name>
<dbReference type="InterPro" id="IPR019692">
    <property type="entry name" value="CFP-6_PH"/>
</dbReference>
<dbReference type="RefSeq" id="WP_179813178.1">
    <property type="nucleotide sequence ID" value="NZ_JACBZD010000001.1"/>
</dbReference>
<evidence type="ECO:0000313" key="3">
    <source>
        <dbReference type="EMBL" id="NYI04255.1"/>
    </source>
</evidence>
<dbReference type="AlphaFoldDB" id="A0A852ZR73"/>
<feature type="transmembrane region" description="Helical" evidence="1">
    <location>
        <begin position="27"/>
        <end position="50"/>
    </location>
</feature>
<keyword evidence="1" id="KW-0812">Transmembrane</keyword>
<proteinExistence type="predicted"/>
<accession>A0A852ZR73</accession>
<protein>
    <recommendedName>
        <fullName evidence="2">Low molecular weight protein antigen 6 PH domain-containing protein</fullName>
    </recommendedName>
</protein>
<keyword evidence="1" id="KW-1133">Transmembrane helix</keyword>
<evidence type="ECO:0000313" key="4">
    <source>
        <dbReference type="Proteomes" id="UP000567795"/>
    </source>
</evidence>
<sequence>MTETGRPPGADDRRPPTLPAVFRPRRVWIFLHVVGAALTTAMVVVALALPTGGPGAWGVGDRAALVCFGLFCWGVAALLARPKVVVDEAGLTVVNVVRRRRLEWAEVVRVNLRQGDPWVLLDLSDGTTLAAMGIQPAGGRDQAVRGARALRDLVDAHAPEDPRG</sequence>
<feature type="domain" description="Low molecular weight protein antigen 6 PH" evidence="2">
    <location>
        <begin position="81"/>
        <end position="152"/>
    </location>
</feature>
<evidence type="ECO:0000256" key="1">
    <source>
        <dbReference type="SAM" id="Phobius"/>
    </source>
</evidence>
<reference evidence="3 4" key="1">
    <citation type="submission" date="2020-07" db="EMBL/GenBank/DDBJ databases">
        <title>Sequencing the genomes of 1000 actinobacteria strains.</title>
        <authorList>
            <person name="Klenk H.-P."/>
        </authorList>
    </citation>
    <scope>NUCLEOTIDE SEQUENCE [LARGE SCALE GENOMIC DNA]</scope>
    <source>
        <strain evidence="3 4">DSM 42178</strain>
    </source>
</reference>
<keyword evidence="4" id="KW-1185">Reference proteome</keyword>
<dbReference type="Proteomes" id="UP000567795">
    <property type="component" value="Unassembled WGS sequence"/>
</dbReference>
<dbReference type="EMBL" id="JACBZD010000001">
    <property type="protein sequence ID" value="NYI04255.1"/>
    <property type="molecule type" value="Genomic_DNA"/>
</dbReference>